<dbReference type="AlphaFoldDB" id="X1CVI2"/>
<proteinExistence type="predicted"/>
<reference evidence="1" key="1">
    <citation type="journal article" date="2014" name="Front. Microbiol.">
        <title>High frequency of phylogenetically diverse reductive dehalogenase-homologous genes in deep subseafloor sedimentary metagenomes.</title>
        <authorList>
            <person name="Kawai M."/>
            <person name="Futagami T."/>
            <person name="Toyoda A."/>
            <person name="Takaki Y."/>
            <person name="Nishi S."/>
            <person name="Hori S."/>
            <person name="Arai W."/>
            <person name="Tsubouchi T."/>
            <person name="Morono Y."/>
            <person name="Uchiyama I."/>
            <person name="Ito T."/>
            <person name="Fujiyama A."/>
            <person name="Inagaki F."/>
            <person name="Takami H."/>
        </authorList>
    </citation>
    <scope>NUCLEOTIDE SEQUENCE</scope>
    <source>
        <strain evidence="1">Expedition CK06-06</strain>
    </source>
</reference>
<organism evidence="1">
    <name type="scientific">marine sediment metagenome</name>
    <dbReference type="NCBI Taxonomy" id="412755"/>
    <lineage>
        <taxon>unclassified sequences</taxon>
        <taxon>metagenomes</taxon>
        <taxon>ecological metagenomes</taxon>
    </lineage>
</organism>
<sequence length="84" mass="8656">MGRGIRIGATVGILAALYQTYRAATGTGDPGIQVVQAWTGYHYGDGTFNWKKASALIPAVAGAGASMAASKIGLNRYTPKGLNI</sequence>
<evidence type="ECO:0000313" key="1">
    <source>
        <dbReference type="EMBL" id="GAG88206.1"/>
    </source>
</evidence>
<name>X1CVI2_9ZZZZ</name>
<comment type="caution">
    <text evidence="1">The sequence shown here is derived from an EMBL/GenBank/DDBJ whole genome shotgun (WGS) entry which is preliminary data.</text>
</comment>
<protein>
    <submittedName>
        <fullName evidence="1">Uncharacterized protein</fullName>
    </submittedName>
</protein>
<gene>
    <name evidence="1" type="ORF">S01H4_30486</name>
</gene>
<accession>X1CVI2</accession>
<dbReference type="EMBL" id="BART01015741">
    <property type="protein sequence ID" value="GAG88206.1"/>
    <property type="molecule type" value="Genomic_DNA"/>
</dbReference>